<accession>A0A7W8HK93</accession>
<feature type="chain" id="PRO_5031298720" evidence="3">
    <location>
        <begin position="31"/>
        <end position="407"/>
    </location>
</feature>
<dbReference type="Pfam" id="PF13458">
    <property type="entry name" value="Peripla_BP_6"/>
    <property type="match status" value="1"/>
</dbReference>
<evidence type="ECO:0000313" key="6">
    <source>
        <dbReference type="Proteomes" id="UP000532440"/>
    </source>
</evidence>
<name>A0A7W8HK93_9BURK</name>
<dbReference type="Proteomes" id="UP000532440">
    <property type="component" value="Unassembled WGS sequence"/>
</dbReference>
<dbReference type="AlphaFoldDB" id="A0A7W8HK93"/>
<sequence>MHFKKITRRTAIAGAAAAAALAGFSTGALAQKKYDTGATDKTIKIGHIVPYSGPVSAYGTIGKSIVAYFAKVNEEGGINGRKVEVLSLDDAYNPAKTVEVARKLVEQDEIFLLFAPLGTGQNTAIVKYMNAKKVPHLFLATGATRWGDYKNFPWTMGWQPTYQAEGKIYAEHILKNHPNAKIAILYQNDDFGKDNLKGVLDGLGDKVKTMVVSQLSYEVTDPTVDSQLTMLKGTGADVFVNLSTPKFAAMIIKKLPEIGWKPVHYLSSVSQSIQSVLTPAGLDNASGVITSVYLRDPNDPRFKDTKEVADYRAWIQKYYAAGNPGDSLNVIGYSSAQTLHKVLERAGDNLTRANVMKIAAGLDLQLPMLYPGINLKTAADDYYPIERMQPVRFNGKTYEPMGPVLGR</sequence>
<dbReference type="SUPFAM" id="SSF53822">
    <property type="entry name" value="Periplasmic binding protein-like I"/>
    <property type="match status" value="1"/>
</dbReference>
<comment type="caution">
    <text evidence="5">The sequence shown here is derived from an EMBL/GenBank/DDBJ whole genome shotgun (WGS) entry which is preliminary data.</text>
</comment>
<feature type="domain" description="Leucine-binding protein" evidence="4">
    <location>
        <begin position="42"/>
        <end position="367"/>
    </location>
</feature>
<evidence type="ECO:0000259" key="4">
    <source>
        <dbReference type="Pfam" id="PF13458"/>
    </source>
</evidence>
<keyword evidence="2 3" id="KW-0732">Signal</keyword>
<evidence type="ECO:0000256" key="1">
    <source>
        <dbReference type="ARBA" id="ARBA00010062"/>
    </source>
</evidence>
<dbReference type="RefSeq" id="WP_183970328.1">
    <property type="nucleotide sequence ID" value="NZ_BAABEW010000020.1"/>
</dbReference>
<organism evidence="5 6">
    <name type="scientific">Quisquiliibacterium transsilvanicum</name>
    <dbReference type="NCBI Taxonomy" id="1549638"/>
    <lineage>
        <taxon>Bacteria</taxon>
        <taxon>Pseudomonadati</taxon>
        <taxon>Pseudomonadota</taxon>
        <taxon>Betaproteobacteria</taxon>
        <taxon>Burkholderiales</taxon>
        <taxon>Burkholderiaceae</taxon>
        <taxon>Quisquiliibacterium</taxon>
    </lineage>
</organism>
<evidence type="ECO:0000256" key="3">
    <source>
        <dbReference type="SAM" id="SignalP"/>
    </source>
</evidence>
<comment type="similarity">
    <text evidence="1">Belongs to the leucine-binding protein family.</text>
</comment>
<dbReference type="EMBL" id="JACHGB010000007">
    <property type="protein sequence ID" value="MBB5273575.1"/>
    <property type="molecule type" value="Genomic_DNA"/>
</dbReference>
<evidence type="ECO:0000256" key="2">
    <source>
        <dbReference type="ARBA" id="ARBA00022729"/>
    </source>
</evidence>
<dbReference type="InterPro" id="IPR006311">
    <property type="entry name" value="TAT_signal"/>
</dbReference>
<dbReference type="PROSITE" id="PS51318">
    <property type="entry name" value="TAT"/>
    <property type="match status" value="1"/>
</dbReference>
<dbReference type="PANTHER" id="PTHR47235:SF1">
    <property type="entry name" value="BLR6548 PROTEIN"/>
    <property type="match status" value="1"/>
</dbReference>
<keyword evidence="6" id="KW-1185">Reference proteome</keyword>
<dbReference type="Gene3D" id="3.40.50.2300">
    <property type="match status" value="2"/>
</dbReference>
<gene>
    <name evidence="5" type="ORF">HNQ70_003605</name>
</gene>
<dbReference type="CDD" id="cd06343">
    <property type="entry name" value="PBP1_ABC_ligand_binding-like"/>
    <property type="match status" value="1"/>
</dbReference>
<feature type="signal peptide" evidence="3">
    <location>
        <begin position="1"/>
        <end position="30"/>
    </location>
</feature>
<protein>
    <submittedName>
        <fullName evidence="5">ABC-type branched-subunit amino acid transport system substrate-binding protein</fullName>
    </submittedName>
</protein>
<dbReference type="InterPro" id="IPR028082">
    <property type="entry name" value="Peripla_BP_I"/>
</dbReference>
<reference evidence="5 6" key="1">
    <citation type="submission" date="2020-08" db="EMBL/GenBank/DDBJ databases">
        <title>Genomic Encyclopedia of Type Strains, Phase IV (KMG-IV): sequencing the most valuable type-strain genomes for metagenomic binning, comparative biology and taxonomic classification.</title>
        <authorList>
            <person name="Goeker M."/>
        </authorList>
    </citation>
    <scope>NUCLEOTIDE SEQUENCE [LARGE SCALE GENOMIC DNA]</scope>
    <source>
        <strain evidence="5 6">DSM 29781</strain>
    </source>
</reference>
<evidence type="ECO:0000313" key="5">
    <source>
        <dbReference type="EMBL" id="MBB5273575.1"/>
    </source>
</evidence>
<dbReference type="InterPro" id="IPR028081">
    <property type="entry name" value="Leu-bd"/>
</dbReference>
<dbReference type="PANTHER" id="PTHR47235">
    <property type="entry name" value="BLR6548 PROTEIN"/>
    <property type="match status" value="1"/>
</dbReference>
<proteinExistence type="inferred from homology"/>